<gene>
    <name evidence="1" type="ORF">NCTC13163_03106</name>
    <name evidence="2" type="ORF">NCTC13163_03227</name>
</gene>
<dbReference type="EMBL" id="UGGP01000002">
    <property type="protein sequence ID" value="STO53246.1"/>
    <property type="molecule type" value="Genomic_DNA"/>
</dbReference>
<protein>
    <submittedName>
        <fullName evidence="1">Uncharacterized protein</fullName>
    </submittedName>
</protein>
<evidence type="ECO:0000313" key="2">
    <source>
        <dbReference type="EMBL" id="STO53246.1"/>
    </source>
</evidence>
<organism evidence="1 3">
    <name type="scientific">Exiguobacterium aurantiacum</name>
    <dbReference type="NCBI Taxonomy" id="33987"/>
    <lineage>
        <taxon>Bacteria</taxon>
        <taxon>Bacillati</taxon>
        <taxon>Bacillota</taxon>
        <taxon>Bacilli</taxon>
        <taxon>Bacillales</taxon>
        <taxon>Bacillales Family XII. Incertae Sedis</taxon>
        <taxon>Exiguobacterium</taxon>
    </lineage>
</organism>
<dbReference type="OrthoDB" id="2354634at2"/>
<dbReference type="RefSeq" id="WP_029336125.1">
    <property type="nucleotide sequence ID" value="NZ_UGGP01000002.1"/>
</dbReference>
<dbReference type="AlphaFoldDB" id="A0A377HI62"/>
<proteinExistence type="predicted"/>
<accession>A0A377HI62</accession>
<evidence type="ECO:0000313" key="3">
    <source>
        <dbReference type="Proteomes" id="UP000254060"/>
    </source>
</evidence>
<dbReference type="Proteomes" id="UP000254060">
    <property type="component" value="Unassembled WGS sequence"/>
</dbReference>
<dbReference type="EMBL" id="UGGP01000002">
    <property type="protein sequence ID" value="STO53126.1"/>
    <property type="molecule type" value="Genomic_DNA"/>
</dbReference>
<sequence length="126" mass="15245">MRLQEWIQQYHGTEILRFDHLCEYLDATPFEIKHHLDGISPEITGVLKSEEGVGDDAFITKLEHHLLSRFNKRRKKVKVTIEVELPLPEEAYNFCQRERFRMIERVTQHMDEQNVKDWRIVNMRRI</sequence>
<dbReference type="STRING" id="1397694.GCA_000702585_03086"/>
<name>A0A377HI62_9BACL</name>
<reference evidence="1 3" key="1">
    <citation type="submission" date="2018-06" db="EMBL/GenBank/DDBJ databases">
        <authorList>
            <consortium name="Pathogen Informatics"/>
            <person name="Doyle S."/>
        </authorList>
    </citation>
    <scope>NUCLEOTIDE SEQUENCE [LARGE SCALE GENOMIC DNA]</scope>
    <source>
        <strain evidence="1 3">NCTC13163</strain>
    </source>
</reference>
<evidence type="ECO:0000313" key="1">
    <source>
        <dbReference type="EMBL" id="STO53126.1"/>
    </source>
</evidence>